<comment type="caution">
    <text evidence="2">The sequence shown here is derived from an EMBL/GenBank/DDBJ whole genome shotgun (WGS) entry which is preliminary data.</text>
</comment>
<evidence type="ECO:0000256" key="1">
    <source>
        <dbReference type="SAM" id="MobiDB-lite"/>
    </source>
</evidence>
<reference evidence="2" key="1">
    <citation type="submission" date="2023-03" db="EMBL/GenBank/DDBJ databases">
        <title>Massive genome expansion in bonnet fungi (Mycena s.s.) driven by repeated elements and novel gene families across ecological guilds.</title>
        <authorList>
            <consortium name="Lawrence Berkeley National Laboratory"/>
            <person name="Harder C.B."/>
            <person name="Miyauchi S."/>
            <person name="Viragh M."/>
            <person name="Kuo A."/>
            <person name="Thoen E."/>
            <person name="Andreopoulos B."/>
            <person name="Lu D."/>
            <person name="Skrede I."/>
            <person name="Drula E."/>
            <person name="Henrissat B."/>
            <person name="Morin E."/>
            <person name="Kohler A."/>
            <person name="Barry K."/>
            <person name="LaButti K."/>
            <person name="Morin E."/>
            <person name="Salamov A."/>
            <person name="Lipzen A."/>
            <person name="Mereny Z."/>
            <person name="Hegedus B."/>
            <person name="Baldrian P."/>
            <person name="Stursova M."/>
            <person name="Weitz H."/>
            <person name="Taylor A."/>
            <person name="Grigoriev I.V."/>
            <person name="Nagy L.G."/>
            <person name="Martin F."/>
            <person name="Kauserud H."/>
        </authorList>
    </citation>
    <scope>NUCLEOTIDE SEQUENCE</scope>
    <source>
        <strain evidence="2">CBHHK067</strain>
    </source>
</reference>
<dbReference type="EMBL" id="JARKIE010001231">
    <property type="protein sequence ID" value="KAJ7604236.1"/>
    <property type="molecule type" value="Genomic_DNA"/>
</dbReference>
<dbReference type="Proteomes" id="UP001221757">
    <property type="component" value="Unassembled WGS sequence"/>
</dbReference>
<feature type="region of interest" description="Disordered" evidence="1">
    <location>
        <begin position="94"/>
        <end position="125"/>
    </location>
</feature>
<sequence length="257" mass="28691">MWARVPRRDENTADRAQKQTEEGQKKKTPERTRRTRGTRRPRVDPVSAICIPKRGVRSRRPEIARERRFEARLASLVNPRDSFQGDAEAYKGDVARGRHPGLTHRRTEASSGSAGRPPNSLTRTHNPAPFISGLFEARGQAFRGKWAGEKGILYSKKSTGLYTPENNVEIQGGGGLLPLARPHRTPSLRSLQFFFLLGSDAPKDAPPASACRRCRGKIFQKRKLLKLGNSNIDACWAAEAHTPPLHCRKPTLVMTES</sequence>
<evidence type="ECO:0000313" key="3">
    <source>
        <dbReference type="Proteomes" id="UP001221757"/>
    </source>
</evidence>
<feature type="compositionally biased region" description="Polar residues" evidence="1">
    <location>
        <begin position="109"/>
        <end position="125"/>
    </location>
</feature>
<evidence type="ECO:0000313" key="2">
    <source>
        <dbReference type="EMBL" id="KAJ7604236.1"/>
    </source>
</evidence>
<name>A0AAD7F848_MYCRO</name>
<accession>A0AAD7F848</accession>
<feature type="compositionally biased region" description="Basic and acidic residues" evidence="1">
    <location>
        <begin position="1"/>
        <end position="32"/>
    </location>
</feature>
<dbReference type="AlphaFoldDB" id="A0AAD7F848"/>
<feature type="region of interest" description="Disordered" evidence="1">
    <location>
        <begin position="1"/>
        <end position="45"/>
    </location>
</feature>
<protein>
    <submittedName>
        <fullName evidence="2">Uncharacterized protein</fullName>
    </submittedName>
</protein>
<organism evidence="2 3">
    <name type="scientific">Mycena rosella</name>
    <name type="common">Pink bonnet</name>
    <name type="synonym">Agaricus rosellus</name>
    <dbReference type="NCBI Taxonomy" id="1033263"/>
    <lineage>
        <taxon>Eukaryota</taxon>
        <taxon>Fungi</taxon>
        <taxon>Dikarya</taxon>
        <taxon>Basidiomycota</taxon>
        <taxon>Agaricomycotina</taxon>
        <taxon>Agaricomycetes</taxon>
        <taxon>Agaricomycetidae</taxon>
        <taxon>Agaricales</taxon>
        <taxon>Marasmiineae</taxon>
        <taxon>Mycenaceae</taxon>
        <taxon>Mycena</taxon>
    </lineage>
</organism>
<proteinExistence type="predicted"/>
<gene>
    <name evidence="2" type="ORF">B0H17DRAFT_1154536</name>
</gene>
<keyword evidence="3" id="KW-1185">Reference proteome</keyword>